<keyword evidence="2" id="KW-0378">Hydrolase</keyword>
<dbReference type="InterPro" id="IPR003615">
    <property type="entry name" value="HNH_nuc"/>
</dbReference>
<name>A0A378WFZ5_9NEIS</name>
<proteinExistence type="predicted"/>
<keyword evidence="2" id="KW-0540">Nuclease</keyword>
<feature type="domain" description="HNH nuclease" evidence="1">
    <location>
        <begin position="153"/>
        <end position="205"/>
    </location>
</feature>
<evidence type="ECO:0000259" key="1">
    <source>
        <dbReference type="Pfam" id="PF13391"/>
    </source>
</evidence>
<dbReference type="Proteomes" id="UP000254055">
    <property type="component" value="Unassembled WGS sequence"/>
</dbReference>
<dbReference type="Pfam" id="PF13391">
    <property type="entry name" value="HNH_2"/>
    <property type="match status" value="1"/>
</dbReference>
<evidence type="ECO:0000313" key="2">
    <source>
        <dbReference type="EMBL" id="SUA36229.1"/>
    </source>
</evidence>
<gene>
    <name evidence="2" type="primary">nmgI</name>
    <name evidence="2" type="ORF">NCTC12229_00644</name>
</gene>
<dbReference type="RefSeq" id="WP_115133516.1">
    <property type="nucleotide sequence ID" value="NZ_UGRS01000001.1"/>
</dbReference>
<dbReference type="AlphaFoldDB" id="A0A378WFZ5"/>
<organism evidence="2 3">
    <name type="scientific">Neisseria zoodegmatis</name>
    <dbReference type="NCBI Taxonomy" id="326523"/>
    <lineage>
        <taxon>Bacteria</taxon>
        <taxon>Pseudomonadati</taxon>
        <taxon>Pseudomonadota</taxon>
        <taxon>Betaproteobacteria</taxon>
        <taxon>Neisseriales</taxon>
        <taxon>Neisseriaceae</taxon>
        <taxon>Neisseria</taxon>
    </lineage>
</organism>
<sequence>MSSNRQILISEEDYIWKDLCRSKGFDKPKIILNSFSIHEKFKSFYKDGETRLFRISFPECCNIEPIIADLYLNSGKEIKFTNENKNLGLLFQQLSEEMGLGFYLYFQALDIGKSKAKISEQITPPIVIERMTKQRTQQNKYRSDLLKLWGGRCAVTGINFEKFLIASHIKKFSGCQNNEAYDKANGLLLCAHLDKLFDEGYITFDKNGALLISEELENTNLLNRIGVPENARIQFKYLTDKTQKAKILRFLELHREEFLAKL</sequence>
<dbReference type="GO" id="GO:0004519">
    <property type="term" value="F:endonuclease activity"/>
    <property type="evidence" value="ECO:0007669"/>
    <property type="project" value="UniProtKB-KW"/>
</dbReference>
<protein>
    <submittedName>
        <fullName evidence="2">Type II restriction endonuclease</fullName>
    </submittedName>
</protein>
<evidence type="ECO:0000313" key="3">
    <source>
        <dbReference type="Proteomes" id="UP000254055"/>
    </source>
</evidence>
<accession>A0A378WFZ5</accession>
<dbReference type="EMBL" id="UGRS01000001">
    <property type="protein sequence ID" value="SUA36229.1"/>
    <property type="molecule type" value="Genomic_DNA"/>
</dbReference>
<reference evidence="2 3" key="1">
    <citation type="submission" date="2018-06" db="EMBL/GenBank/DDBJ databases">
        <authorList>
            <consortium name="Pathogen Informatics"/>
            <person name="Doyle S."/>
        </authorList>
    </citation>
    <scope>NUCLEOTIDE SEQUENCE [LARGE SCALE GENOMIC DNA]</scope>
    <source>
        <strain evidence="2 3">NCTC12229</strain>
    </source>
</reference>
<dbReference type="OrthoDB" id="9811869at2"/>
<keyword evidence="2" id="KW-0255">Endonuclease</keyword>